<dbReference type="InterPro" id="IPR050465">
    <property type="entry name" value="UPF0194_transport"/>
</dbReference>
<dbReference type="EMBL" id="SJPX01000002">
    <property type="protein sequence ID" value="TWU55661.1"/>
    <property type="molecule type" value="Genomic_DNA"/>
</dbReference>
<protein>
    <submittedName>
        <fullName evidence="4">Putative efflux pump membrane fusion protein</fullName>
    </submittedName>
</protein>
<feature type="coiled-coil region" evidence="3">
    <location>
        <begin position="197"/>
        <end position="224"/>
    </location>
</feature>
<keyword evidence="5" id="KW-1185">Reference proteome</keyword>
<dbReference type="SUPFAM" id="SSF111369">
    <property type="entry name" value="HlyD-like secretion proteins"/>
    <property type="match status" value="1"/>
</dbReference>
<dbReference type="Gene3D" id="2.40.50.100">
    <property type="match status" value="1"/>
</dbReference>
<dbReference type="GO" id="GO:0030313">
    <property type="term" value="C:cell envelope"/>
    <property type="evidence" value="ECO:0007669"/>
    <property type="project" value="UniProtKB-SubCell"/>
</dbReference>
<dbReference type="Proteomes" id="UP000317977">
    <property type="component" value="Unassembled WGS sequence"/>
</dbReference>
<name>A0A5C6F820_9BACT</name>
<organism evidence="4 5">
    <name type="scientific">Rubripirellula reticaptiva</name>
    <dbReference type="NCBI Taxonomy" id="2528013"/>
    <lineage>
        <taxon>Bacteria</taxon>
        <taxon>Pseudomonadati</taxon>
        <taxon>Planctomycetota</taxon>
        <taxon>Planctomycetia</taxon>
        <taxon>Pirellulales</taxon>
        <taxon>Pirellulaceae</taxon>
        <taxon>Rubripirellula</taxon>
    </lineage>
</organism>
<gene>
    <name evidence="4" type="ORF">Poly59_19610</name>
</gene>
<dbReference type="Gene3D" id="1.10.287.470">
    <property type="entry name" value="Helix hairpin bin"/>
    <property type="match status" value="1"/>
</dbReference>
<proteinExistence type="predicted"/>
<evidence type="ECO:0000313" key="4">
    <source>
        <dbReference type="EMBL" id="TWU55661.1"/>
    </source>
</evidence>
<keyword evidence="2 3" id="KW-0175">Coiled coil</keyword>
<dbReference type="PANTHER" id="PTHR32347:SF23">
    <property type="entry name" value="BLL5650 PROTEIN"/>
    <property type="match status" value="1"/>
</dbReference>
<dbReference type="OrthoDB" id="272547at2"/>
<dbReference type="AlphaFoldDB" id="A0A5C6F820"/>
<sequence>MTQTHTILLTLVLCCCGIGLAETRRRQSIPTEDEVIRPTPTRFVGETIRAPGRITGTTEDIKLHAQIIEPIDVIHVQLGDRVKAGDRLVTLDQRGIQHERELALAMLQEREAKLRRLENGARESEIEVARREYEASVSRLEGANARFERSQRLFDSNAISAQELEDVQYDLRTLSALAAASKNQLQVLQDPARSEDMAAAKSSVDAAKAELMMVEDRLRRAEITAPSDGTILKIDARKGELPGQPHSDPLIIMCNTQHQRALIEIDEFDALRVSMGQLCELSADGIDGVVARGKITEIEPRMERKKRYGQWAGERVDSFSRRAWIDLDDDSPNLPVGLPIRAQIEVAE</sequence>
<comment type="subcellular location">
    <subcellularLocation>
        <location evidence="1">Cell envelope</location>
    </subcellularLocation>
</comment>
<dbReference type="Gene3D" id="2.40.30.170">
    <property type="match status" value="1"/>
</dbReference>
<evidence type="ECO:0000313" key="5">
    <source>
        <dbReference type="Proteomes" id="UP000317977"/>
    </source>
</evidence>
<evidence type="ECO:0000256" key="1">
    <source>
        <dbReference type="ARBA" id="ARBA00004196"/>
    </source>
</evidence>
<dbReference type="RefSeq" id="WP_146533812.1">
    <property type="nucleotide sequence ID" value="NZ_SJPX01000002.1"/>
</dbReference>
<evidence type="ECO:0000256" key="3">
    <source>
        <dbReference type="SAM" id="Coils"/>
    </source>
</evidence>
<comment type="caution">
    <text evidence="4">The sequence shown here is derived from an EMBL/GenBank/DDBJ whole genome shotgun (WGS) entry which is preliminary data.</text>
</comment>
<reference evidence="4 5" key="1">
    <citation type="submission" date="2019-02" db="EMBL/GenBank/DDBJ databases">
        <title>Deep-cultivation of Planctomycetes and their phenomic and genomic characterization uncovers novel biology.</title>
        <authorList>
            <person name="Wiegand S."/>
            <person name="Jogler M."/>
            <person name="Boedeker C."/>
            <person name="Pinto D."/>
            <person name="Vollmers J."/>
            <person name="Rivas-Marin E."/>
            <person name="Kohn T."/>
            <person name="Peeters S.H."/>
            <person name="Heuer A."/>
            <person name="Rast P."/>
            <person name="Oberbeckmann S."/>
            <person name="Bunk B."/>
            <person name="Jeske O."/>
            <person name="Meyerdierks A."/>
            <person name="Storesund J.E."/>
            <person name="Kallscheuer N."/>
            <person name="Luecker S."/>
            <person name="Lage O.M."/>
            <person name="Pohl T."/>
            <person name="Merkel B.J."/>
            <person name="Hornburger P."/>
            <person name="Mueller R.-W."/>
            <person name="Bruemmer F."/>
            <person name="Labrenz M."/>
            <person name="Spormann A.M."/>
            <person name="Op Den Camp H."/>
            <person name="Overmann J."/>
            <person name="Amann R."/>
            <person name="Jetten M.S.M."/>
            <person name="Mascher T."/>
            <person name="Medema M.H."/>
            <person name="Devos D.P."/>
            <person name="Kaster A.-K."/>
            <person name="Ovreas L."/>
            <person name="Rohde M."/>
            <person name="Galperin M.Y."/>
            <person name="Jogler C."/>
        </authorList>
    </citation>
    <scope>NUCLEOTIDE SEQUENCE [LARGE SCALE GENOMIC DNA]</scope>
    <source>
        <strain evidence="4 5">Poly59</strain>
    </source>
</reference>
<evidence type="ECO:0000256" key="2">
    <source>
        <dbReference type="ARBA" id="ARBA00023054"/>
    </source>
</evidence>
<dbReference type="PANTHER" id="PTHR32347">
    <property type="entry name" value="EFFLUX SYSTEM COMPONENT YKNX-RELATED"/>
    <property type="match status" value="1"/>
</dbReference>
<accession>A0A5C6F820</accession>